<feature type="compositionally biased region" description="Pro residues" evidence="1">
    <location>
        <begin position="82"/>
        <end position="91"/>
    </location>
</feature>
<name>A0AAP0HI41_9MAGN</name>
<dbReference type="Proteomes" id="UP001419268">
    <property type="component" value="Unassembled WGS sequence"/>
</dbReference>
<comment type="caution">
    <text evidence="2">The sequence shown here is derived from an EMBL/GenBank/DDBJ whole genome shotgun (WGS) entry which is preliminary data.</text>
</comment>
<proteinExistence type="predicted"/>
<feature type="compositionally biased region" description="Basic residues" evidence="1">
    <location>
        <begin position="92"/>
        <end position="101"/>
    </location>
</feature>
<dbReference type="EMBL" id="JBBNAG010000013">
    <property type="protein sequence ID" value="KAK9083475.1"/>
    <property type="molecule type" value="Genomic_DNA"/>
</dbReference>
<feature type="region of interest" description="Disordered" evidence="1">
    <location>
        <begin position="159"/>
        <end position="179"/>
    </location>
</feature>
<dbReference type="AlphaFoldDB" id="A0AAP0HI41"/>
<keyword evidence="3" id="KW-1185">Reference proteome</keyword>
<feature type="region of interest" description="Disordered" evidence="1">
    <location>
        <begin position="80"/>
        <end position="123"/>
    </location>
</feature>
<evidence type="ECO:0000313" key="2">
    <source>
        <dbReference type="EMBL" id="KAK9083475.1"/>
    </source>
</evidence>
<gene>
    <name evidence="2" type="ORF">Scep_029946</name>
</gene>
<accession>A0AAP0HI41</accession>
<evidence type="ECO:0000313" key="3">
    <source>
        <dbReference type="Proteomes" id="UP001419268"/>
    </source>
</evidence>
<evidence type="ECO:0000256" key="1">
    <source>
        <dbReference type="SAM" id="MobiDB-lite"/>
    </source>
</evidence>
<feature type="compositionally biased region" description="Low complexity" evidence="1">
    <location>
        <begin position="102"/>
        <end position="111"/>
    </location>
</feature>
<protein>
    <submittedName>
        <fullName evidence="2">Uncharacterized protein</fullName>
    </submittedName>
</protein>
<sequence length="179" mass="19334">MEVSTPKSIGIHRVVELRRSHDALSTIVVLSRIDRPENTPPLRCSTSFPARPPSPLPSPPPRRCCLAGAGRHRRCCLATPLPAAPPSSTPPKPRRRRHHLRAAAAGAVGPRPARRSRSAADPLRRRIAVVPTTAATGERLRVESRAGLLVRRLHSRATARVTAGPTSRRDARLAGFASP</sequence>
<organism evidence="2 3">
    <name type="scientific">Stephania cephalantha</name>
    <dbReference type="NCBI Taxonomy" id="152367"/>
    <lineage>
        <taxon>Eukaryota</taxon>
        <taxon>Viridiplantae</taxon>
        <taxon>Streptophyta</taxon>
        <taxon>Embryophyta</taxon>
        <taxon>Tracheophyta</taxon>
        <taxon>Spermatophyta</taxon>
        <taxon>Magnoliopsida</taxon>
        <taxon>Ranunculales</taxon>
        <taxon>Menispermaceae</taxon>
        <taxon>Menispermoideae</taxon>
        <taxon>Cissampelideae</taxon>
        <taxon>Stephania</taxon>
    </lineage>
</organism>
<reference evidence="2 3" key="1">
    <citation type="submission" date="2024-01" db="EMBL/GenBank/DDBJ databases">
        <title>Genome assemblies of Stephania.</title>
        <authorList>
            <person name="Yang L."/>
        </authorList>
    </citation>
    <scope>NUCLEOTIDE SEQUENCE [LARGE SCALE GENOMIC DNA]</scope>
    <source>
        <strain evidence="2">JXDWG</strain>
        <tissue evidence="2">Leaf</tissue>
    </source>
</reference>